<name>A0A120G935_PSEFL</name>
<reference evidence="1 2" key="1">
    <citation type="submission" date="2015-05" db="EMBL/GenBank/DDBJ databases">
        <title>A genomic and transcriptomic approach to investigate the blue pigment phenotype in Pseudomonas fluorescens.</title>
        <authorList>
            <person name="Andreani N.A."/>
            <person name="Cardazzo B."/>
        </authorList>
    </citation>
    <scope>NUCLEOTIDE SEQUENCE [LARGE SCALE GENOMIC DNA]</scope>
    <source>
        <strain evidence="1 2">Ps_22</strain>
    </source>
</reference>
<dbReference type="PATRIC" id="fig|294.194.peg.665"/>
<evidence type="ECO:0000313" key="2">
    <source>
        <dbReference type="Proteomes" id="UP000061348"/>
    </source>
</evidence>
<comment type="caution">
    <text evidence="1">The sequence shown here is derived from an EMBL/GenBank/DDBJ whole genome shotgun (WGS) entry which is preliminary data.</text>
</comment>
<sequence length="32" mass="3488">MTLPEHRTLLSARTTATASATRQCWIPSSTAQ</sequence>
<dbReference type="AlphaFoldDB" id="A0A120G935"/>
<accession>A0A120G935</accession>
<organism evidence="1 2">
    <name type="scientific">Pseudomonas fluorescens</name>
    <dbReference type="NCBI Taxonomy" id="294"/>
    <lineage>
        <taxon>Bacteria</taxon>
        <taxon>Pseudomonadati</taxon>
        <taxon>Pseudomonadota</taxon>
        <taxon>Gammaproteobacteria</taxon>
        <taxon>Pseudomonadales</taxon>
        <taxon>Pseudomonadaceae</taxon>
        <taxon>Pseudomonas</taxon>
    </lineage>
</organism>
<dbReference type="EMBL" id="LCYA01000018">
    <property type="protein sequence ID" value="KWV89758.1"/>
    <property type="molecule type" value="Genomic_DNA"/>
</dbReference>
<evidence type="ECO:0000313" key="1">
    <source>
        <dbReference type="EMBL" id="KWV89758.1"/>
    </source>
</evidence>
<proteinExistence type="predicted"/>
<dbReference type="Proteomes" id="UP000061348">
    <property type="component" value="Unassembled WGS sequence"/>
</dbReference>
<protein>
    <submittedName>
        <fullName evidence="1">Uncharacterized protein</fullName>
    </submittedName>
</protein>
<gene>
    <name evidence="1" type="ORF">PFLmoz3_00595</name>
</gene>